<keyword evidence="5" id="KW-0067">ATP-binding</keyword>
<organism evidence="9 10">
    <name type="scientific">Cymbomonas tetramitiformis</name>
    <dbReference type="NCBI Taxonomy" id="36881"/>
    <lineage>
        <taxon>Eukaryota</taxon>
        <taxon>Viridiplantae</taxon>
        <taxon>Chlorophyta</taxon>
        <taxon>Pyramimonadophyceae</taxon>
        <taxon>Pyramimonadales</taxon>
        <taxon>Pyramimonadaceae</taxon>
        <taxon>Cymbomonas</taxon>
    </lineage>
</organism>
<protein>
    <recommendedName>
        <fullName evidence="11">AAA+ ATPase domain-containing protein</fullName>
    </recommendedName>
</protein>
<dbReference type="GO" id="GO:0003689">
    <property type="term" value="F:DNA clamp loader activity"/>
    <property type="evidence" value="ECO:0007669"/>
    <property type="project" value="TreeGrafter"/>
</dbReference>
<evidence type="ECO:0000313" key="9">
    <source>
        <dbReference type="EMBL" id="KAK3266527.1"/>
    </source>
</evidence>
<evidence type="ECO:0000256" key="2">
    <source>
        <dbReference type="ARBA" id="ARBA00006168"/>
    </source>
</evidence>
<keyword evidence="10" id="KW-1185">Reference proteome</keyword>
<dbReference type="GO" id="GO:0003682">
    <property type="term" value="F:chromatin binding"/>
    <property type="evidence" value="ECO:0007669"/>
    <property type="project" value="TreeGrafter"/>
</dbReference>
<evidence type="ECO:0008006" key="11">
    <source>
        <dbReference type="Google" id="ProtNLM"/>
    </source>
</evidence>
<evidence type="ECO:0000256" key="4">
    <source>
        <dbReference type="ARBA" id="ARBA00022763"/>
    </source>
</evidence>
<evidence type="ECO:0000256" key="8">
    <source>
        <dbReference type="SAM" id="MobiDB-lite"/>
    </source>
</evidence>
<keyword evidence="3" id="KW-0547">Nucleotide-binding</keyword>
<keyword evidence="4" id="KW-0227">DNA damage</keyword>
<evidence type="ECO:0000256" key="7">
    <source>
        <dbReference type="ARBA" id="ARBA00023306"/>
    </source>
</evidence>
<name>A0AAE0FV09_9CHLO</name>
<reference evidence="9 10" key="1">
    <citation type="journal article" date="2015" name="Genome Biol. Evol.">
        <title>Comparative Genomics of a Bacterivorous Green Alga Reveals Evolutionary Causalities and Consequences of Phago-Mixotrophic Mode of Nutrition.</title>
        <authorList>
            <person name="Burns J.A."/>
            <person name="Paasch A."/>
            <person name="Narechania A."/>
            <person name="Kim E."/>
        </authorList>
    </citation>
    <scope>NUCLEOTIDE SEQUENCE [LARGE SCALE GENOMIC DNA]</scope>
    <source>
        <strain evidence="9 10">PLY_AMNH</strain>
    </source>
</reference>
<dbReference type="GO" id="GO:0005634">
    <property type="term" value="C:nucleus"/>
    <property type="evidence" value="ECO:0007669"/>
    <property type="project" value="UniProtKB-SubCell"/>
</dbReference>
<keyword evidence="7" id="KW-0131">Cell cycle</keyword>
<feature type="non-terminal residue" evidence="9">
    <location>
        <position position="442"/>
    </location>
</feature>
<keyword evidence="6" id="KW-0539">Nucleus</keyword>
<evidence type="ECO:0000256" key="3">
    <source>
        <dbReference type="ARBA" id="ARBA00022741"/>
    </source>
</evidence>
<dbReference type="Gene3D" id="3.40.50.300">
    <property type="entry name" value="P-loop containing nucleotide triphosphate hydrolases"/>
    <property type="match status" value="1"/>
</dbReference>
<dbReference type="InterPro" id="IPR004582">
    <property type="entry name" value="Checkpoint_prot_Rad17_Rad24"/>
</dbReference>
<dbReference type="AlphaFoldDB" id="A0AAE0FV09"/>
<dbReference type="Proteomes" id="UP001190700">
    <property type="component" value="Unassembled WGS sequence"/>
</dbReference>
<dbReference type="EMBL" id="LGRX02013002">
    <property type="protein sequence ID" value="KAK3266527.1"/>
    <property type="molecule type" value="Genomic_DNA"/>
</dbReference>
<dbReference type="GO" id="GO:0005524">
    <property type="term" value="F:ATP binding"/>
    <property type="evidence" value="ECO:0007669"/>
    <property type="project" value="UniProtKB-KW"/>
</dbReference>
<comment type="caution">
    <text evidence="9">The sequence shown here is derived from an EMBL/GenBank/DDBJ whole genome shotgun (WGS) entry which is preliminary data.</text>
</comment>
<feature type="region of interest" description="Disordered" evidence="8">
    <location>
        <begin position="282"/>
        <end position="304"/>
    </location>
</feature>
<evidence type="ECO:0000313" key="10">
    <source>
        <dbReference type="Proteomes" id="UP001190700"/>
    </source>
</evidence>
<dbReference type="InterPro" id="IPR027417">
    <property type="entry name" value="P-loop_NTPase"/>
</dbReference>
<dbReference type="Pfam" id="PF03215">
    <property type="entry name" value="Rad17"/>
    <property type="match status" value="1"/>
</dbReference>
<evidence type="ECO:0000256" key="1">
    <source>
        <dbReference type="ARBA" id="ARBA00004123"/>
    </source>
</evidence>
<evidence type="ECO:0000256" key="5">
    <source>
        <dbReference type="ARBA" id="ARBA00022840"/>
    </source>
</evidence>
<dbReference type="PANTHER" id="PTHR12172:SF0">
    <property type="entry name" value="CELL CYCLE CHECKPOINT PROTEIN RAD17"/>
    <property type="match status" value="1"/>
</dbReference>
<dbReference type="PANTHER" id="PTHR12172">
    <property type="entry name" value="CELL CYCLE CHECKPOINT PROTEIN RAD17"/>
    <property type="match status" value="1"/>
</dbReference>
<evidence type="ECO:0000256" key="6">
    <source>
        <dbReference type="ARBA" id="ARBA00023242"/>
    </source>
</evidence>
<dbReference type="GO" id="GO:0033314">
    <property type="term" value="P:mitotic DNA replication checkpoint signaling"/>
    <property type="evidence" value="ECO:0007669"/>
    <property type="project" value="TreeGrafter"/>
</dbReference>
<dbReference type="GO" id="GO:0000077">
    <property type="term" value="P:DNA damage checkpoint signaling"/>
    <property type="evidence" value="ECO:0007669"/>
    <property type="project" value="TreeGrafter"/>
</dbReference>
<dbReference type="SUPFAM" id="SSF52540">
    <property type="entry name" value="P-loop containing nucleoside triphosphate hydrolases"/>
    <property type="match status" value="1"/>
</dbReference>
<comment type="similarity">
    <text evidence="2">Belongs to the rad17/RAD24 family.</text>
</comment>
<proteinExistence type="inferred from homology"/>
<dbReference type="GO" id="GO:0006281">
    <property type="term" value="P:DNA repair"/>
    <property type="evidence" value="ECO:0007669"/>
    <property type="project" value="InterPro"/>
</dbReference>
<gene>
    <name evidence="9" type="ORF">CYMTET_24856</name>
</gene>
<sequence>MGDSSQLLLDYTPVDSKQLAVQSKKVEEVRSWMTFQIQSFGTSRGALVLKGPAGCGKSATVKVLARELGFELCEWITPAPILWSEYNHHKITGAAYSSKLDDFEEFISRATNYSALPVTCLQARASNSSLTERGPQAGRVGGRAPRLVLVDDIPFAGEEPQRRRLLALLSSLARSTRCACVIILTTPPGTGKGREVSVGDKQGIALAEVEEALAAGGSFTIAFNAVTARNLTEALRSMAQKLAWQVNAKELGRIAEAARGDVRHALQSVHLRMGGMVPRGGIASRGAGARKKRRLQSRAGSATMEEGWRGGVRDTSYNTFHAIGKLLYNKRGDPASAPAGGCGISIGHTSSADGGLCTEEPAGGCAILALAVRCHLLTVACVIEEPAGGCGISIGHMPSGDGGLCTEEPAGGCGISIGHTSSADGGLCTEEPAGGCGISIGH</sequence>
<comment type="subcellular location">
    <subcellularLocation>
        <location evidence="1">Nucleus</location>
    </subcellularLocation>
</comment>
<accession>A0AAE0FV09</accession>